<dbReference type="PANTHER" id="PTHR10134">
    <property type="entry name" value="CYTOCHROME B-C1 COMPLEX SUBUNIT RIESKE, MITOCHONDRIAL"/>
    <property type="match status" value="1"/>
</dbReference>
<dbReference type="SUPFAM" id="SSF81342">
    <property type="entry name" value="Transmembrane di-heme cytochromes"/>
    <property type="match status" value="1"/>
</dbReference>
<evidence type="ECO:0000256" key="2">
    <source>
        <dbReference type="ARBA" id="ARBA00022475"/>
    </source>
</evidence>
<evidence type="ECO:0000256" key="12">
    <source>
        <dbReference type="SAM" id="MobiDB-lite"/>
    </source>
</evidence>
<feature type="domain" description="Rieske" evidence="14">
    <location>
        <begin position="284"/>
        <end position="380"/>
    </location>
</feature>
<keyword evidence="8" id="KW-0411">Iron-sulfur</keyword>
<evidence type="ECO:0000313" key="15">
    <source>
        <dbReference type="EMBL" id="EHP69105.1"/>
    </source>
</evidence>
<dbReference type="InterPro" id="IPR005805">
    <property type="entry name" value="Rieske_Fe-S_prot_C"/>
</dbReference>
<keyword evidence="10" id="KW-1015">Disulfide bond</keyword>
<dbReference type="STRING" id="671065.MetMK1DRAFT_00018510"/>
<feature type="transmembrane region" description="Helical" evidence="13">
    <location>
        <begin position="81"/>
        <end position="99"/>
    </location>
</feature>
<keyword evidence="3 13" id="KW-0812">Transmembrane</keyword>
<proteinExistence type="predicted"/>
<keyword evidence="4" id="KW-0001">2Fe-2S</keyword>
<keyword evidence="5" id="KW-0479">Metal-binding</keyword>
<dbReference type="RefSeq" id="WP_009072787.1">
    <property type="nucleotide sequence ID" value="NZ_JH597768.1"/>
</dbReference>
<accession>H2C5M8</accession>
<dbReference type="HOGENOM" id="CLU_690039_0_0_2"/>
<evidence type="ECO:0000256" key="10">
    <source>
        <dbReference type="ARBA" id="ARBA00023157"/>
    </source>
</evidence>
<feature type="transmembrane region" description="Helical" evidence="13">
    <location>
        <begin position="48"/>
        <end position="69"/>
    </location>
</feature>
<feature type="compositionally biased region" description="Gly residues" evidence="12">
    <location>
        <begin position="394"/>
        <end position="405"/>
    </location>
</feature>
<protein>
    <submittedName>
        <fullName evidence="15">Rieske Fe-S protein</fullName>
    </submittedName>
</protein>
<dbReference type="SUPFAM" id="SSF50022">
    <property type="entry name" value="ISP domain"/>
    <property type="match status" value="1"/>
</dbReference>
<sequence length="405" mass="43939">MNLQQISLDVLFLTTAAVFVHYLTRGRHYPEPKVGGRHFVFYTRWQRLFHWITFLLMSILALTGFTMLLTGNYSTLNFHNLLGLLLSIPFVGHVIFDFMRRSGRAEMTIRVRELMELIRPHGVKGKIGGKYHPLKKMLHLGFSLSFLGLALTGVPMFLFPTGLGPVAFTYVLDLHVLSALMMVGLGIGHIYMAFLPSNKPLLMAVTVGLIDEEYLKAHYETASLNLRPVGTRKITTNLSRRIFLESTVLASVLALMAGILAGSISQRNGGSPSSSQLQAQGEIGPIANVSQLKPNTAKMFSFPNGAPGIVVELPNTQLKAFSAVCTHQGCTVGYIPEQQIIYCPCHGAEFSPQDGSVIAGPAPAPLTEYPIVVDQNTGNVYIQLGSNSSPPPSRGGGDDGGGGDD</sequence>
<evidence type="ECO:0000256" key="1">
    <source>
        <dbReference type="ARBA" id="ARBA00004651"/>
    </source>
</evidence>
<dbReference type="InterPro" id="IPR017941">
    <property type="entry name" value="Rieske_2Fe-2S"/>
</dbReference>
<dbReference type="OrthoDB" id="5623at2157"/>
<dbReference type="GO" id="GO:0005886">
    <property type="term" value="C:plasma membrane"/>
    <property type="evidence" value="ECO:0007669"/>
    <property type="project" value="UniProtKB-SubCell"/>
</dbReference>
<evidence type="ECO:0000256" key="9">
    <source>
        <dbReference type="ARBA" id="ARBA00023136"/>
    </source>
</evidence>
<feature type="transmembrane region" description="Helical" evidence="13">
    <location>
        <begin position="137"/>
        <end position="158"/>
    </location>
</feature>
<evidence type="ECO:0000256" key="7">
    <source>
        <dbReference type="ARBA" id="ARBA00023004"/>
    </source>
</evidence>
<dbReference type="Proteomes" id="UP000003980">
    <property type="component" value="Unassembled WGS sequence"/>
</dbReference>
<dbReference type="CDD" id="cd03467">
    <property type="entry name" value="Rieske"/>
    <property type="match status" value="1"/>
</dbReference>
<evidence type="ECO:0000256" key="5">
    <source>
        <dbReference type="ARBA" id="ARBA00022723"/>
    </source>
</evidence>
<dbReference type="eggNOG" id="arCOG01720">
    <property type="taxonomic scope" value="Archaea"/>
</dbReference>
<dbReference type="GO" id="GO:0051537">
    <property type="term" value="F:2 iron, 2 sulfur cluster binding"/>
    <property type="evidence" value="ECO:0007669"/>
    <property type="project" value="UniProtKB-KW"/>
</dbReference>
<evidence type="ECO:0000256" key="3">
    <source>
        <dbReference type="ARBA" id="ARBA00022692"/>
    </source>
</evidence>
<evidence type="ECO:0000256" key="8">
    <source>
        <dbReference type="ARBA" id="ARBA00023014"/>
    </source>
</evidence>
<dbReference type="Gene3D" id="1.20.950.20">
    <property type="entry name" value="Transmembrane di-heme cytochromes, Chain C"/>
    <property type="match status" value="1"/>
</dbReference>
<dbReference type="PROSITE" id="PS51296">
    <property type="entry name" value="RIESKE"/>
    <property type="match status" value="1"/>
</dbReference>
<organism evidence="15 16">
    <name type="scientific">Metallosphaera yellowstonensis MK1</name>
    <dbReference type="NCBI Taxonomy" id="671065"/>
    <lineage>
        <taxon>Archaea</taxon>
        <taxon>Thermoproteota</taxon>
        <taxon>Thermoprotei</taxon>
        <taxon>Sulfolobales</taxon>
        <taxon>Sulfolobaceae</taxon>
        <taxon>Metallosphaera</taxon>
    </lineage>
</organism>
<dbReference type="InterPro" id="IPR011577">
    <property type="entry name" value="Cyt_b561_bac/Ni-Hgenase"/>
</dbReference>
<evidence type="ECO:0000256" key="6">
    <source>
        <dbReference type="ARBA" id="ARBA00022989"/>
    </source>
</evidence>
<feature type="transmembrane region" description="Helical" evidence="13">
    <location>
        <begin position="242"/>
        <end position="264"/>
    </location>
</feature>
<dbReference type="PRINTS" id="PR00162">
    <property type="entry name" value="RIESKE"/>
</dbReference>
<keyword evidence="9 13" id="KW-0472">Membrane</keyword>
<comment type="subcellular location">
    <subcellularLocation>
        <location evidence="1">Cell membrane</location>
        <topology evidence="1">Multi-pass membrane protein</topology>
    </subcellularLocation>
</comment>
<dbReference type="EMBL" id="JH597768">
    <property type="protein sequence ID" value="EHP69105.1"/>
    <property type="molecule type" value="Genomic_DNA"/>
</dbReference>
<dbReference type="GO" id="GO:0046872">
    <property type="term" value="F:metal ion binding"/>
    <property type="evidence" value="ECO:0007669"/>
    <property type="project" value="UniProtKB-KW"/>
</dbReference>
<dbReference type="InterPro" id="IPR036922">
    <property type="entry name" value="Rieske_2Fe-2S_sf"/>
</dbReference>
<dbReference type="Pfam" id="PF00355">
    <property type="entry name" value="Rieske"/>
    <property type="match status" value="1"/>
</dbReference>
<dbReference type="GO" id="GO:0022904">
    <property type="term" value="P:respiratory electron transport chain"/>
    <property type="evidence" value="ECO:0007669"/>
    <property type="project" value="InterPro"/>
</dbReference>
<dbReference type="InterPro" id="IPR016174">
    <property type="entry name" value="Di-haem_cyt_TM"/>
</dbReference>
<keyword evidence="2" id="KW-1003">Cell membrane</keyword>
<dbReference type="eggNOG" id="arCOG05636">
    <property type="taxonomic scope" value="Archaea"/>
</dbReference>
<dbReference type="Pfam" id="PF01292">
    <property type="entry name" value="Ni_hydr_CYTB"/>
    <property type="match status" value="1"/>
</dbReference>
<feature type="transmembrane region" description="Helical" evidence="13">
    <location>
        <begin position="6"/>
        <end position="24"/>
    </location>
</feature>
<dbReference type="GO" id="GO:0009055">
    <property type="term" value="F:electron transfer activity"/>
    <property type="evidence" value="ECO:0007669"/>
    <property type="project" value="InterPro"/>
</dbReference>
<gene>
    <name evidence="15" type="ORF">MetMK1DRAFT_00018510</name>
</gene>
<dbReference type="Gene3D" id="2.102.10.10">
    <property type="entry name" value="Rieske [2Fe-2S] iron-sulphur domain"/>
    <property type="match status" value="1"/>
</dbReference>
<dbReference type="InterPro" id="IPR014349">
    <property type="entry name" value="Rieske_Fe-S_prot"/>
</dbReference>
<evidence type="ECO:0000313" key="16">
    <source>
        <dbReference type="Proteomes" id="UP000003980"/>
    </source>
</evidence>
<evidence type="ECO:0000256" key="13">
    <source>
        <dbReference type="SAM" id="Phobius"/>
    </source>
</evidence>
<comment type="cofactor">
    <cofactor evidence="11">
        <name>[2Fe-2S] cluster</name>
        <dbReference type="ChEBI" id="CHEBI:190135"/>
    </cofactor>
</comment>
<feature type="transmembrane region" description="Helical" evidence="13">
    <location>
        <begin position="170"/>
        <end position="194"/>
    </location>
</feature>
<name>H2C5M8_9CREN</name>
<keyword evidence="16" id="KW-1185">Reference proteome</keyword>
<keyword evidence="7" id="KW-0408">Iron</keyword>
<feature type="region of interest" description="Disordered" evidence="12">
    <location>
        <begin position="384"/>
        <end position="405"/>
    </location>
</feature>
<reference evidence="15 16" key="1">
    <citation type="submission" date="2012-01" db="EMBL/GenBank/DDBJ databases">
        <title>Improved High-Quality Draft sequence of Metallosphaera yellowstonensis MK1.</title>
        <authorList>
            <consortium name="US DOE Joint Genome Institute"/>
            <person name="Lucas S."/>
            <person name="Han J."/>
            <person name="Cheng J.-F."/>
            <person name="Goodwin L."/>
            <person name="Pitluck S."/>
            <person name="Peters L."/>
            <person name="Teshima H."/>
            <person name="Detter J.C."/>
            <person name="Han C."/>
            <person name="Tapia R."/>
            <person name="Land M."/>
            <person name="Hauser L."/>
            <person name="Kyrpides N."/>
            <person name="Kozubal M."/>
            <person name="Macur R.E."/>
            <person name="Jay Z."/>
            <person name="Inskeep W."/>
            <person name="Woyke T."/>
        </authorList>
    </citation>
    <scope>NUCLEOTIDE SEQUENCE [LARGE SCALE GENOMIC DNA]</scope>
    <source>
        <strain evidence="15 16">MK1</strain>
    </source>
</reference>
<evidence type="ECO:0000256" key="11">
    <source>
        <dbReference type="ARBA" id="ARBA00034078"/>
    </source>
</evidence>
<keyword evidence="6 13" id="KW-1133">Transmembrane helix</keyword>
<evidence type="ECO:0000256" key="4">
    <source>
        <dbReference type="ARBA" id="ARBA00022714"/>
    </source>
</evidence>
<evidence type="ECO:0000259" key="14">
    <source>
        <dbReference type="PROSITE" id="PS51296"/>
    </source>
</evidence>
<dbReference type="AlphaFoldDB" id="H2C5M8"/>